<dbReference type="PANTHER" id="PTHR45632">
    <property type="entry name" value="LD33804P"/>
    <property type="match status" value="1"/>
</dbReference>
<evidence type="ECO:0000313" key="2">
    <source>
        <dbReference type="EMBL" id="GBN86108.1"/>
    </source>
</evidence>
<dbReference type="PROSITE" id="PS50097">
    <property type="entry name" value="BTB"/>
    <property type="match status" value="1"/>
</dbReference>
<comment type="caution">
    <text evidence="2">The sequence shown here is derived from an EMBL/GenBank/DDBJ whole genome shotgun (WGS) entry which is preliminary data.</text>
</comment>
<dbReference type="SMART" id="SM00225">
    <property type="entry name" value="BTB"/>
    <property type="match status" value="1"/>
</dbReference>
<dbReference type="EMBL" id="BGPR01021116">
    <property type="protein sequence ID" value="GBN86108.1"/>
    <property type="molecule type" value="Genomic_DNA"/>
</dbReference>
<keyword evidence="3" id="KW-1185">Reference proteome</keyword>
<proteinExistence type="predicted"/>
<dbReference type="Proteomes" id="UP000499080">
    <property type="component" value="Unassembled WGS sequence"/>
</dbReference>
<dbReference type="AlphaFoldDB" id="A0A4Y2SD05"/>
<protein>
    <recommendedName>
        <fullName evidence="1">BTB domain-containing protein</fullName>
    </recommendedName>
</protein>
<gene>
    <name evidence="2" type="ORF">AVEN_58184_1</name>
</gene>
<organism evidence="2 3">
    <name type="scientific">Araneus ventricosus</name>
    <name type="common">Orbweaver spider</name>
    <name type="synonym">Epeira ventricosa</name>
    <dbReference type="NCBI Taxonomy" id="182803"/>
    <lineage>
        <taxon>Eukaryota</taxon>
        <taxon>Metazoa</taxon>
        <taxon>Ecdysozoa</taxon>
        <taxon>Arthropoda</taxon>
        <taxon>Chelicerata</taxon>
        <taxon>Arachnida</taxon>
        <taxon>Araneae</taxon>
        <taxon>Araneomorphae</taxon>
        <taxon>Entelegynae</taxon>
        <taxon>Araneoidea</taxon>
        <taxon>Araneidae</taxon>
        <taxon>Araneus</taxon>
    </lineage>
</organism>
<dbReference type="Gene3D" id="3.30.710.10">
    <property type="entry name" value="Potassium Channel Kv1.1, Chain A"/>
    <property type="match status" value="1"/>
</dbReference>
<dbReference type="CDD" id="cd18186">
    <property type="entry name" value="BTB_POZ_ZBTB_KLHL-like"/>
    <property type="match status" value="1"/>
</dbReference>
<sequence>MAQYIGGDEHFGELGEICDAILKTKDGCCFKVPRLILSENSTYFRALFLLDGRDKSNAVFSLSWFSGSAVKQILHYSYSGKIFLQEDNIVLLLLAADYFLLDDLLLKC</sequence>
<evidence type="ECO:0000259" key="1">
    <source>
        <dbReference type="PROSITE" id="PS50097"/>
    </source>
</evidence>
<dbReference type="Pfam" id="PF00651">
    <property type="entry name" value="BTB"/>
    <property type="match status" value="1"/>
</dbReference>
<dbReference type="InterPro" id="IPR011333">
    <property type="entry name" value="SKP1/BTB/POZ_sf"/>
</dbReference>
<reference evidence="2 3" key="1">
    <citation type="journal article" date="2019" name="Sci. Rep.">
        <title>Orb-weaving spider Araneus ventricosus genome elucidates the spidroin gene catalogue.</title>
        <authorList>
            <person name="Kono N."/>
            <person name="Nakamura H."/>
            <person name="Ohtoshi R."/>
            <person name="Moran D.A.P."/>
            <person name="Shinohara A."/>
            <person name="Yoshida Y."/>
            <person name="Fujiwara M."/>
            <person name="Mori M."/>
            <person name="Tomita M."/>
            <person name="Arakawa K."/>
        </authorList>
    </citation>
    <scope>NUCLEOTIDE SEQUENCE [LARGE SCALE GENOMIC DNA]</scope>
</reference>
<accession>A0A4Y2SD05</accession>
<dbReference type="SUPFAM" id="SSF54695">
    <property type="entry name" value="POZ domain"/>
    <property type="match status" value="1"/>
</dbReference>
<dbReference type="InterPro" id="IPR000210">
    <property type="entry name" value="BTB/POZ_dom"/>
</dbReference>
<feature type="domain" description="BTB" evidence="1">
    <location>
        <begin position="18"/>
        <end position="86"/>
    </location>
</feature>
<name>A0A4Y2SD05_ARAVE</name>
<evidence type="ECO:0000313" key="3">
    <source>
        <dbReference type="Proteomes" id="UP000499080"/>
    </source>
</evidence>
<dbReference type="OrthoDB" id="6359816at2759"/>